<protein>
    <recommendedName>
        <fullName evidence="6">Tyr recombinase domain-containing protein</fullName>
    </recommendedName>
</protein>
<dbReference type="GO" id="GO:0015074">
    <property type="term" value="P:DNA integration"/>
    <property type="evidence" value="ECO:0007669"/>
    <property type="project" value="UniProtKB-KW"/>
</dbReference>
<dbReference type="GO" id="GO:0006310">
    <property type="term" value="P:DNA recombination"/>
    <property type="evidence" value="ECO:0007669"/>
    <property type="project" value="UniProtKB-KW"/>
</dbReference>
<dbReference type="Pfam" id="PF00589">
    <property type="entry name" value="Phage_integrase"/>
    <property type="match status" value="1"/>
</dbReference>
<dbReference type="PANTHER" id="PTHR30349">
    <property type="entry name" value="PHAGE INTEGRASE-RELATED"/>
    <property type="match status" value="1"/>
</dbReference>
<keyword evidence="3" id="KW-0238">DNA-binding</keyword>
<sequence length="537" mass="63190">MKLVRIGTVYNLRRWVPLDVRQIIGKNELWHSLETSDKELAKNRACAIFSLTSDFFASVKIVKSYLYEPATELVDSLDIRDDLVKNAISKIIESYELQIKEMRTQFKLQQAEHYMERMEDYQRLKNLTEIVEKSKPKLNAVVSYMKDSKDFDAYTSIKTIQQQFEQVQTWVKPPEKRKSPTLSKALEAYLNGHESKLTDSDRRGIINTVKRFIEVCEDKEIRDYTGEDAGKFREIMEKMPENYGKSRNDTRTVFELVEHAKKNNLGKISEKTIKNHFARLSSIWNYYLLRDLTDRNIFIGWKFDQKYKVRRIRWNDEQLQTLMSSSWNSPTISKKTFGYIVGLGSYSGMRLEEICRIRIQDIIEIRGIPCIFIRDHEARKNRPWEKWSPKTEAGERVVPISEALINSGFLRFIEQQKNKKQYYLFSELKFSGKDKKRSDGFQQSFSRFKLRKKIPKGVDFHSFRHNVSTKLRNLPDGMNGLRESWIDDFLGHEGQNKSVGNVVYLDIIDVENLKKVADSVLYPDFWNIKNLIGKNNV</sequence>
<dbReference type="InterPro" id="IPR010998">
    <property type="entry name" value="Integrase_recombinase_N"/>
</dbReference>
<accession>A0A149V8Z2</accession>
<dbReference type="Proteomes" id="UP000075462">
    <property type="component" value="Unassembled WGS sequence"/>
</dbReference>
<name>A0A149V8Z2_9PROT</name>
<dbReference type="PROSITE" id="PS51898">
    <property type="entry name" value="TYR_RECOMBINASE"/>
    <property type="match status" value="1"/>
</dbReference>
<comment type="similarity">
    <text evidence="1">Belongs to the 'phage' integrase family.</text>
</comment>
<organism evidence="7 8">
    <name type="scientific">Acetobacter cerevisiae</name>
    <dbReference type="NCBI Taxonomy" id="178900"/>
    <lineage>
        <taxon>Bacteria</taxon>
        <taxon>Pseudomonadati</taxon>
        <taxon>Pseudomonadota</taxon>
        <taxon>Alphaproteobacteria</taxon>
        <taxon>Acetobacterales</taxon>
        <taxon>Acetobacteraceae</taxon>
        <taxon>Acetobacter</taxon>
    </lineage>
</organism>
<dbReference type="EMBL" id="LIAA01000047">
    <property type="protein sequence ID" value="KXV76741.1"/>
    <property type="molecule type" value="Genomic_DNA"/>
</dbReference>
<dbReference type="CDD" id="cd01184">
    <property type="entry name" value="INT_C_like_1"/>
    <property type="match status" value="1"/>
</dbReference>
<dbReference type="AlphaFoldDB" id="A0A149V8Z2"/>
<keyword evidence="2" id="KW-0229">DNA integration</keyword>
<evidence type="ECO:0000256" key="1">
    <source>
        <dbReference type="ARBA" id="ARBA00008857"/>
    </source>
</evidence>
<evidence type="ECO:0000313" key="8">
    <source>
        <dbReference type="Proteomes" id="UP000075462"/>
    </source>
</evidence>
<proteinExistence type="inferred from homology"/>
<feature type="domain" description="Tyr recombinase" evidence="6">
    <location>
        <begin position="309"/>
        <end position="518"/>
    </location>
</feature>
<dbReference type="OrthoDB" id="9784724at2"/>
<dbReference type="InterPro" id="IPR002104">
    <property type="entry name" value="Integrase_catalytic"/>
</dbReference>
<evidence type="ECO:0000256" key="3">
    <source>
        <dbReference type="ARBA" id="ARBA00023125"/>
    </source>
</evidence>
<gene>
    <name evidence="7" type="ORF">AD954_10945</name>
</gene>
<evidence type="ECO:0000259" key="6">
    <source>
        <dbReference type="PROSITE" id="PS51898"/>
    </source>
</evidence>
<dbReference type="InterPro" id="IPR050090">
    <property type="entry name" value="Tyrosine_recombinase_XerCD"/>
</dbReference>
<feature type="coiled-coil region" evidence="5">
    <location>
        <begin position="85"/>
        <end position="112"/>
    </location>
</feature>
<reference evidence="7 8" key="1">
    <citation type="submission" date="2015-06" db="EMBL/GenBank/DDBJ databases">
        <title>Improved classification and identification of acetic acid bacteria using matrix-assisted laser desorption/ionization time-of-flight mass spectrometry; Gluconobacter nephelii and Gluconobacter uchimurae are later heterotypic synonyms of Gluconobacter japonicus and Gluconobacter oxydans, respectively.</title>
        <authorList>
            <person name="Li L."/>
            <person name="Cleenwerck I."/>
            <person name="De Vuyst L."/>
            <person name="Vandamme P."/>
        </authorList>
    </citation>
    <scope>NUCLEOTIDE SEQUENCE [LARGE SCALE GENOMIC DNA]</scope>
    <source>
        <strain evidence="7 8">LMG 1545</strain>
    </source>
</reference>
<dbReference type="InterPro" id="IPR011010">
    <property type="entry name" value="DNA_brk_join_enz"/>
</dbReference>
<dbReference type="InterPro" id="IPR013762">
    <property type="entry name" value="Integrase-like_cat_sf"/>
</dbReference>
<dbReference type="RefSeq" id="WP_062273594.1">
    <property type="nucleotide sequence ID" value="NZ_LIAA01000047.1"/>
</dbReference>
<dbReference type="SUPFAM" id="SSF56349">
    <property type="entry name" value="DNA breaking-rejoining enzymes"/>
    <property type="match status" value="1"/>
</dbReference>
<dbReference type="Gene3D" id="1.10.443.10">
    <property type="entry name" value="Intergrase catalytic core"/>
    <property type="match status" value="1"/>
</dbReference>
<evidence type="ECO:0000313" key="7">
    <source>
        <dbReference type="EMBL" id="KXV76741.1"/>
    </source>
</evidence>
<keyword evidence="5" id="KW-0175">Coiled coil</keyword>
<evidence type="ECO:0000256" key="4">
    <source>
        <dbReference type="ARBA" id="ARBA00023172"/>
    </source>
</evidence>
<evidence type="ECO:0000256" key="5">
    <source>
        <dbReference type="SAM" id="Coils"/>
    </source>
</evidence>
<dbReference type="Gene3D" id="1.10.150.130">
    <property type="match status" value="1"/>
</dbReference>
<dbReference type="GO" id="GO:0003677">
    <property type="term" value="F:DNA binding"/>
    <property type="evidence" value="ECO:0007669"/>
    <property type="project" value="UniProtKB-KW"/>
</dbReference>
<dbReference type="PATRIC" id="fig|178900.7.peg.2026"/>
<dbReference type="PANTHER" id="PTHR30349:SF41">
    <property type="entry name" value="INTEGRASE_RECOMBINASE PROTEIN MJ0367-RELATED"/>
    <property type="match status" value="1"/>
</dbReference>
<dbReference type="InterPro" id="IPR046668">
    <property type="entry name" value="DUF6538"/>
</dbReference>
<keyword evidence="4" id="KW-0233">DNA recombination</keyword>
<dbReference type="Pfam" id="PF20172">
    <property type="entry name" value="DUF6538"/>
    <property type="match status" value="1"/>
</dbReference>
<comment type="caution">
    <text evidence="7">The sequence shown here is derived from an EMBL/GenBank/DDBJ whole genome shotgun (WGS) entry which is preliminary data.</text>
</comment>
<evidence type="ECO:0000256" key="2">
    <source>
        <dbReference type="ARBA" id="ARBA00022908"/>
    </source>
</evidence>